<comment type="similarity">
    <text evidence="1 3">Belongs to the complex I 30 kDa subunit family.</text>
</comment>
<dbReference type="EMBL" id="JAUSTP010000007">
    <property type="protein sequence ID" value="MDQ0189415.1"/>
    <property type="molecule type" value="Genomic_DNA"/>
</dbReference>
<dbReference type="Pfam" id="PF00329">
    <property type="entry name" value="Complex1_30kDa"/>
    <property type="match status" value="1"/>
</dbReference>
<feature type="domain" description="NADH:ubiquinone oxidoreductase 30kDa subunit" evidence="6">
    <location>
        <begin position="133"/>
        <end position="250"/>
    </location>
</feature>
<keyword evidence="2 3" id="KW-0813">Transport</keyword>
<comment type="catalytic activity">
    <reaction evidence="4">
        <text>a quinone + NADH + 5 H(+)(in) = a quinol + NAD(+) + 4 H(+)(out)</text>
        <dbReference type="Rhea" id="RHEA:57888"/>
        <dbReference type="ChEBI" id="CHEBI:15378"/>
        <dbReference type="ChEBI" id="CHEBI:24646"/>
        <dbReference type="ChEBI" id="CHEBI:57540"/>
        <dbReference type="ChEBI" id="CHEBI:57945"/>
        <dbReference type="ChEBI" id="CHEBI:132124"/>
    </reaction>
</comment>
<feature type="compositionally biased region" description="Low complexity" evidence="5">
    <location>
        <begin position="29"/>
        <end position="52"/>
    </location>
</feature>
<keyword evidence="3" id="KW-0520">NAD</keyword>
<comment type="caution">
    <text evidence="7">The sequence shown here is derived from an EMBL/GenBank/DDBJ whole genome shotgun (WGS) entry which is preliminary data.</text>
</comment>
<dbReference type="InterPro" id="IPR020396">
    <property type="entry name" value="NADH_UbQ_OxRdtase_CS"/>
</dbReference>
<evidence type="ECO:0000256" key="5">
    <source>
        <dbReference type="SAM" id="MobiDB-lite"/>
    </source>
</evidence>
<name>A0ABT9XGI0_9BACL</name>
<protein>
    <recommendedName>
        <fullName evidence="4">NADH-quinone oxidoreductase</fullName>
        <ecNumber evidence="4">7.1.1.-</ecNumber>
    </recommendedName>
</protein>
<dbReference type="SUPFAM" id="SSF143243">
    <property type="entry name" value="Nqo5-like"/>
    <property type="match status" value="1"/>
</dbReference>
<comment type="function">
    <text evidence="4">NDH-1 shuttles electrons from NADH, via FMN and iron-sulfur (Fe-S) centers, to quinones in the respiratory chain.</text>
</comment>
<evidence type="ECO:0000256" key="2">
    <source>
        <dbReference type="ARBA" id="ARBA00022448"/>
    </source>
</evidence>
<reference evidence="7 8" key="1">
    <citation type="submission" date="2023-07" db="EMBL/GenBank/DDBJ databases">
        <title>Genomic Encyclopedia of Type Strains, Phase IV (KMG-IV): sequencing the most valuable type-strain genomes for metagenomic binning, comparative biology and taxonomic classification.</title>
        <authorList>
            <person name="Goeker M."/>
        </authorList>
    </citation>
    <scope>NUCLEOTIDE SEQUENCE [LARGE SCALE GENOMIC DNA]</scope>
    <source>
        <strain evidence="7 8">DSM 4006</strain>
    </source>
</reference>
<evidence type="ECO:0000256" key="1">
    <source>
        <dbReference type="ARBA" id="ARBA00007569"/>
    </source>
</evidence>
<evidence type="ECO:0000313" key="8">
    <source>
        <dbReference type="Proteomes" id="UP001232973"/>
    </source>
</evidence>
<feature type="region of interest" description="Disordered" evidence="5">
    <location>
        <begin position="248"/>
        <end position="268"/>
    </location>
</feature>
<keyword evidence="3" id="KW-1278">Translocase</keyword>
<dbReference type="Proteomes" id="UP001232973">
    <property type="component" value="Unassembled WGS sequence"/>
</dbReference>
<dbReference type="InterPro" id="IPR001268">
    <property type="entry name" value="NADH_UbQ_OxRdtase_30kDa_su"/>
</dbReference>
<dbReference type="Gene3D" id="3.30.460.80">
    <property type="entry name" value="NADH:ubiquinone oxidoreductase, 30kDa subunit"/>
    <property type="match status" value="1"/>
</dbReference>
<evidence type="ECO:0000256" key="3">
    <source>
        <dbReference type="RuleBase" id="RU003456"/>
    </source>
</evidence>
<evidence type="ECO:0000313" key="7">
    <source>
        <dbReference type="EMBL" id="MDQ0189415.1"/>
    </source>
</evidence>
<feature type="region of interest" description="Disordered" evidence="5">
    <location>
        <begin position="1"/>
        <end position="103"/>
    </location>
</feature>
<evidence type="ECO:0000256" key="4">
    <source>
        <dbReference type="RuleBase" id="RU003582"/>
    </source>
</evidence>
<evidence type="ECO:0000259" key="6">
    <source>
        <dbReference type="Pfam" id="PF00329"/>
    </source>
</evidence>
<dbReference type="PROSITE" id="PS00542">
    <property type="entry name" value="COMPLEX1_30K"/>
    <property type="match status" value="1"/>
</dbReference>
<feature type="compositionally biased region" description="Acidic residues" evidence="5">
    <location>
        <begin position="254"/>
        <end position="268"/>
    </location>
</feature>
<proteinExistence type="inferred from homology"/>
<dbReference type="EC" id="7.1.1.-" evidence="4"/>
<dbReference type="InterPro" id="IPR037232">
    <property type="entry name" value="NADH_quin_OxRdtase_su_C/D-like"/>
</dbReference>
<keyword evidence="8" id="KW-1185">Reference proteome</keyword>
<feature type="compositionally biased region" description="Basic and acidic residues" evidence="5">
    <location>
        <begin position="17"/>
        <end position="28"/>
    </location>
</feature>
<feature type="compositionally biased region" description="Low complexity" evidence="5">
    <location>
        <begin position="63"/>
        <end position="88"/>
    </location>
</feature>
<dbReference type="RefSeq" id="WP_274457076.1">
    <property type="nucleotide sequence ID" value="NZ_CP067097.1"/>
</dbReference>
<gene>
    <name evidence="7" type="ORF">J2S03_001247</name>
</gene>
<dbReference type="PANTHER" id="PTHR10884">
    <property type="entry name" value="NADH DEHYDROGENASE UBIQUINONE IRON-SULFUR PROTEIN 3"/>
    <property type="match status" value="1"/>
</dbReference>
<dbReference type="PANTHER" id="PTHR10884:SF14">
    <property type="entry name" value="NADH DEHYDROGENASE [UBIQUINONE] IRON-SULFUR PROTEIN 3, MITOCHONDRIAL"/>
    <property type="match status" value="1"/>
</dbReference>
<keyword evidence="4" id="KW-0874">Quinone</keyword>
<accession>A0ABT9XGI0</accession>
<sequence length="268" mass="29025">MTDEERKGTEQPITAEPADRSGDAKSTEAAEAAQPAPEAKPAEAVEAAQPVPEAKPDAKPASDAKPAARPAPKPAAAKPAGAAAKPASKPAPPPDPRVEAAKAEAEKLKAALVEKFGEGVVEETGAALHTPMVVIAKDRWYEAVDFLRTNDAWKLNYIECMVGTDYPAKGYIEIVIYVQSTSLGHWVCLKTRTDRDRAEVPSLVPSHPGVNWEEREIYDLLGVTFTNHPDLRRIMLWDEFAGHPLRKDYNEWQGGEDSDGAGQPESDE</sequence>
<organism evidence="7 8">
    <name type="scientific">Alicyclobacillus cycloheptanicus</name>
    <dbReference type="NCBI Taxonomy" id="1457"/>
    <lineage>
        <taxon>Bacteria</taxon>
        <taxon>Bacillati</taxon>
        <taxon>Bacillota</taxon>
        <taxon>Bacilli</taxon>
        <taxon>Bacillales</taxon>
        <taxon>Alicyclobacillaceae</taxon>
        <taxon>Alicyclobacillus</taxon>
    </lineage>
</organism>